<dbReference type="AlphaFoldDB" id="A0A4Y9T5C6"/>
<proteinExistence type="predicted"/>
<sequence length="162" mass="18211">MSLFLRSLLEFLTRDLSGRTWEVRKSHPYFGEMTYYGSRDPEACYWEAELDVPGQPKPIGVAMRGTEEGPEPSEEAFCKQALANIDALFERCQPAFEPVFAECTKLPFPTSWREAFVLDGIDIPAGGEPNGEWCIYYFVEPAGHYFTAHIESGKVTSVLVDG</sequence>
<protein>
    <recommendedName>
        <fullName evidence="3">DUF2262 domain-containing protein</fullName>
    </recommendedName>
</protein>
<reference evidence="1 2" key="1">
    <citation type="submission" date="2019-03" db="EMBL/GenBank/DDBJ databases">
        <title>Draft genome of Massilia hortus sp. nov., a novel bacterial species of the Oxalobacteraceae family.</title>
        <authorList>
            <person name="Peta V."/>
            <person name="Raths R."/>
            <person name="Bucking H."/>
        </authorList>
    </citation>
    <scope>NUCLEOTIDE SEQUENCE [LARGE SCALE GENOMIC DNA]</scope>
    <source>
        <strain evidence="1 2">ONC3</strain>
    </source>
</reference>
<comment type="caution">
    <text evidence="1">The sequence shown here is derived from an EMBL/GenBank/DDBJ whole genome shotgun (WGS) entry which is preliminary data.</text>
</comment>
<evidence type="ECO:0008006" key="3">
    <source>
        <dbReference type="Google" id="ProtNLM"/>
    </source>
</evidence>
<organism evidence="1 2">
    <name type="scientific">Massilia horti</name>
    <dbReference type="NCBI Taxonomy" id="2562153"/>
    <lineage>
        <taxon>Bacteria</taxon>
        <taxon>Pseudomonadati</taxon>
        <taxon>Pseudomonadota</taxon>
        <taxon>Betaproteobacteria</taxon>
        <taxon>Burkholderiales</taxon>
        <taxon>Oxalobacteraceae</taxon>
        <taxon>Telluria group</taxon>
        <taxon>Massilia</taxon>
    </lineage>
</organism>
<keyword evidence="2" id="KW-1185">Reference proteome</keyword>
<accession>A0A4Y9T5C6</accession>
<dbReference type="Proteomes" id="UP000297258">
    <property type="component" value="Unassembled WGS sequence"/>
</dbReference>
<gene>
    <name evidence="1" type="ORF">E4O92_08720</name>
</gene>
<dbReference type="EMBL" id="SPUM01000047">
    <property type="protein sequence ID" value="TFW32996.1"/>
    <property type="molecule type" value="Genomic_DNA"/>
</dbReference>
<evidence type="ECO:0000313" key="2">
    <source>
        <dbReference type="Proteomes" id="UP000297258"/>
    </source>
</evidence>
<evidence type="ECO:0000313" key="1">
    <source>
        <dbReference type="EMBL" id="TFW32996.1"/>
    </source>
</evidence>
<dbReference type="OrthoDB" id="7058445at2"/>
<dbReference type="RefSeq" id="WP_135189377.1">
    <property type="nucleotide sequence ID" value="NZ_SPUM01000047.1"/>
</dbReference>
<name>A0A4Y9T5C6_9BURK</name>